<dbReference type="InterPro" id="IPR002293">
    <property type="entry name" value="AA/rel_permease1"/>
</dbReference>
<dbReference type="GO" id="GO:0016020">
    <property type="term" value="C:membrane"/>
    <property type="evidence" value="ECO:0007669"/>
    <property type="project" value="UniProtKB-SubCell"/>
</dbReference>
<dbReference type="PANTHER" id="PTHR45649:SF13">
    <property type="entry name" value="THIAMINE TRANSPORTER THI9"/>
    <property type="match status" value="1"/>
</dbReference>
<evidence type="ECO:0000313" key="7">
    <source>
        <dbReference type="EMBL" id="KAB5591376.1"/>
    </source>
</evidence>
<sequence length="470" mass="50955">MEISTPRTVFFIGIIGGGPLALWTSSLVLLVFTTITAAVLCEICSALPTSGSLYVWAAEAAGPKYGRFVAFITAWWVTAAWMTFPAAAAQFGATYILSIPSVYGRDFPGGISNDNVKWRAVIWIVAQILLLFGIGLSCIPPRRYPIIFRIAMATILFDMFLNITWFPARVHKTYGFRSSKETLLTTFNATGASTGWSWMLSFFALISSIAGFEASAHVAEETKNAKIVAARSVLAGGFSVALFQFIATILYLFCVPSMEVMATLNAPQPFVLVYSLALGRGGATFMAILSTLNYTLATVGIVMSASRLVFAIARDGALPFAKWVQKITPDKGPRNAVLLVYMYSATLLCTSLPSAVAFTSLMSIGCVPLVATYGLIGLLRLVVTPGGFKSTEYSLGYLARPFYFLTAVFGALMVSVLLSPLQFPVTGPNLNYAGVVFGAVTIFGVLTYWRIPENKWMRSDRIQEMFDAAD</sequence>
<evidence type="ECO:0000313" key="8">
    <source>
        <dbReference type="Proteomes" id="UP000383932"/>
    </source>
</evidence>
<feature type="transmembrane region" description="Helical" evidence="6">
    <location>
        <begin position="362"/>
        <end position="383"/>
    </location>
</feature>
<comment type="caution">
    <text evidence="7">The sequence shown here is derived from an EMBL/GenBank/DDBJ whole genome shotgun (WGS) entry which is preliminary data.</text>
</comment>
<name>A0A5N5QIU3_9AGAM</name>
<keyword evidence="8" id="KW-1185">Reference proteome</keyword>
<organism evidence="7 8">
    <name type="scientific">Ceratobasidium theobromae</name>
    <dbReference type="NCBI Taxonomy" id="1582974"/>
    <lineage>
        <taxon>Eukaryota</taxon>
        <taxon>Fungi</taxon>
        <taxon>Dikarya</taxon>
        <taxon>Basidiomycota</taxon>
        <taxon>Agaricomycotina</taxon>
        <taxon>Agaricomycetes</taxon>
        <taxon>Cantharellales</taxon>
        <taxon>Ceratobasidiaceae</taxon>
        <taxon>Ceratobasidium</taxon>
    </lineage>
</organism>
<reference evidence="7 8" key="1">
    <citation type="journal article" date="2019" name="Fungal Biol. Biotechnol.">
        <title>Draft genome sequence of fastidious pathogen Ceratobasidium theobromae, which causes vascular-streak dieback in Theobroma cacao.</title>
        <authorList>
            <person name="Ali S.S."/>
            <person name="Asman A."/>
            <person name="Shao J."/>
            <person name="Firmansyah A.P."/>
            <person name="Susilo A.W."/>
            <person name="Rosmana A."/>
            <person name="McMahon P."/>
            <person name="Junaid M."/>
            <person name="Guest D."/>
            <person name="Kheng T.Y."/>
            <person name="Meinhardt L.W."/>
            <person name="Bailey B.A."/>
        </authorList>
    </citation>
    <scope>NUCLEOTIDE SEQUENCE [LARGE SCALE GENOMIC DNA]</scope>
    <source>
        <strain evidence="7 8">CT2</strain>
    </source>
</reference>
<feature type="transmembrane region" description="Helical" evidence="6">
    <location>
        <begin position="9"/>
        <end position="31"/>
    </location>
</feature>
<keyword evidence="4 6" id="KW-1133">Transmembrane helix</keyword>
<evidence type="ECO:0000256" key="4">
    <source>
        <dbReference type="ARBA" id="ARBA00022989"/>
    </source>
</evidence>
<accession>A0A5N5QIU3</accession>
<comment type="subcellular location">
    <subcellularLocation>
        <location evidence="1">Membrane</location>
        <topology evidence="1">Multi-pass membrane protein</topology>
    </subcellularLocation>
</comment>
<dbReference type="Gene3D" id="1.20.1740.10">
    <property type="entry name" value="Amino acid/polyamine transporter I"/>
    <property type="match status" value="1"/>
</dbReference>
<feature type="transmembrane region" description="Helical" evidence="6">
    <location>
        <begin position="395"/>
        <end position="418"/>
    </location>
</feature>
<feature type="transmembrane region" description="Helical" evidence="6">
    <location>
        <begin position="336"/>
        <end position="356"/>
    </location>
</feature>
<evidence type="ECO:0000256" key="5">
    <source>
        <dbReference type="ARBA" id="ARBA00023136"/>
    </source>
</evidence>
<dbReference type="PIRSF" id="PIRSF006060">
    <property type="entry name" value="AA_transporter"/>
    <property type="match status" value="1"/>
</dbReference>
<dbReference type="Pfam" id="PF13520">
    <property type="entry name" value="AA_permease_2"/>
    <property type="match status" value="1"/>
</dbReference>
<keyword evidence="3 6" id="KW-0812">Transmembrane</keyword>
<gene>
    <name evidence="7" type="ORF">CTheo_5167</name>
</gene>
<feature type="transmembrane region" description="Helical" evidence="6">
    <location>
        <begin position="430"/>
        <end position="451"/>
    </location>
</feature>
<dbReference type="PANTHER" id="PTHR45649">
    <property type="entry name" value="AMINO-ACID PERMEASE BAT1"/>
    <property type="match status" value="1"/>
</dbReference>
<dbReference type="GO" id="GO:0022857">
    <property type="term" value="F:transmembrane transporter activity"/>
    <property type="evidence" value="ECO:0007669"/>
    <property type="project" value="InterPro"/>
</dbReference>
<keyword evidence="2" id="KW-0813">Transport</keyword>
<feature type="transmembrane region" description="Helical" evidence="6">
    <location>
        <begin position="37"/>
        <end position="56"/>
    </location>
</feature>
<feature type="transmembrane region" description="Helical" evidence="6">
    <location>
        <begin position="273"/>
        <end position="297"/>
    </location>
</feature>
<protein>
    <submittedName>
        <fullName evidence="7">Amino acid permease</fullName>
    </submittedName>
</protein>
<dbReference type="OrthoDB" id="10054429at2759"/>
<evidence type="ECO:0000256" key="2">
    <source>
        <dbReference type="ARBA" id="ARBA00022448"/>
    </source>
</evidence>
<feature type="transmembrane region" description="Helical" evidence="6">
    <location>
        <begin position="146"/>
        <end position="168"/>
    </location>
</feature>
<evidence type="ECO:0000256" key="1">
    <source>
        <dbReference type="ARBA" id="ARBA00004141"/>
    </source>
</evidence>
<dbReference type="Proteomes" id="UP000383932">
    <property type="component" value="Unassembled WGS sequence"/>
</dbReference>
<proteinExistence type="predicted"/>
<evidence type="ECO:0000256" key="3">
    <source>
        <dbReference type="ARBA" id="ARBA00022692"/>
    </source>
</evidence>
<evidence type="ECO:0000256" key="6">
    <source>
        <dbReference type="SAM" id="Phobius"/>
    </source>
</evidence>
<dbReference type="AlphaFoldDB" id="A0A5N5QIU3"/>
<keyword evidence="5 6" id="KW-0472">Membrane</keyword>
<feature type="transmembrane region" description="Helical" evidence="6">
    <location>
        <begin position="68"/>
        <end position="98"/>
    </location>
</feature>
<feature type="transmembrane region" description="Helical" evidence="6">
    <location>
        <begin position="228"/>
        <end position="253"/>
    </location>
</feature>
<dbReference type="EMBL" id="SSOP01000108">
    <property type="protein sequence ID" value="KAB5591376.1"/>
    <property type="molecule type" value="Genomic_DNA"/>
</dbReference>
<feature type="transmembrane region" description="Helical" evidence="6">
    <location>
        <begin position="118"/>
        <end position="139"/>
    </location>
</feature>
<feature type="transmembrane region" description="Helical" evidence="6">
    <location>
        <begin position="196"/>
        <end position="216"/>
    </location>
</feature>